<dbReference type="Pfam" id="PF20903">
    <property type="entry name" value="SPL"/>
    <property type="match status" value="1"/>
</dbReference>
<dbReference type="Gene3D" id="3.80.30.30">
    <property type="match status" value="1"/>
</dbReference>
<dbReference type="PANTHER" id="PTHR37822:SF2">
    <property type="entry name" value="SPORE PHOTOPRODUCT LYASE"/>
    <property type="match status" value="1"/>
</dbReference>
<evidence type="ECO:0000313" key="1">
    <source>
        <dbReference type="EMBL" id="SVD12624.1"/>
    </source>
</evidence>
<dbReference type="PANTHER" id="PTHR37822">
    <property type="entry name" value="SPORE PHOTOPRODUCT LYASE-RELATED"/>
    <property type="match status" value="1"/>
</dbReference>
<protein>
    <recommendedName>
        <fullName evidence="2">DNA photolyase</fullName>
    </recommendedName>
</protein>
<proteinExistence type="predicted"/>
<feature type="non-terminal residue" evidence="1">
    <location>
        <position position="1"/>
    </location>
</feature>
<evidence type="ECO:0008006" key="2">
    <source>
        <dbReference type="Google" id="ProtNLM"/>
    </source>
</evidence>
<reference evidence="1" key="1">
    <citation type="submission" date="2018-05" db="EMBL/GenBank/DDBJ databases">
        <authorList>
            <person name="Lanie J.A."/>
            <person name="Ng W.-L."/>
            <person name="Kazmierczak K.M."/>
            <person name="Andrzejewski T.M."/>
            <person name="Davidsen T.M."/>
            <person name="Wayne K.J."/>
            <person name="Tettelin H."/>
            <person name="Glass J.I."/>
            <person name="Rusch D."/>
            <person name="Podicherti R."/>
            <person name="Tsui H.-C.T."/>
            <person name="Winkler M.E."/>
        </authorList>
    </citation>
    <scope>NUCLEOTIDE SEQUENCE</scope>
</reference>
<dbReference type="GO" id="GO:0051539">
    <property type="term" value="F:4 iron, 4 sulfur cluster binding"/>
    <property type="evidence" value="ECO:0007669"/>
    <property type="project" value="TreeGrafter"/>
</dbReference>
<dbReference type="GO" id="GO:1904047">
    <property type="term" value="F:S-adenosyl-L-methionine binding"/>
    <property type="evidence" value="ECO:0007669"/>
    <property type="project" value="TreeGrafter"/>
</dbReference>
<dbReference type="EMBL" id="UINC01131114">
    <property type="protein sequence ID" value="SVD12624.1"/>
    <property type="molecule type" value="Genomic_DNA"/>
</dbReference>
<dbReference type="GO" id="GO:0003913">
    <property type="term" value="F:DNA photolyase activity"/>
    <property type="evidence" value="ECO:0007669"/>
    <property type="project" value="TreeGrafter"/>
</dbReference>
<dbReference type="Gene3D" id="3.40.50.12110">
    <property type="match status" value="1"/>
</dbReference>
<gene>
    <name evidence="1" type="ORF">METZ01_LOCUS365478</name>
</gene>
<name>A0A382SRR7_9ZZZZ</name>
<dbReference type="InterPro" id="IPR049539">
    <property type="entry name" value="SPL"/>
</dbReference>
<dbReference type="GO" id="GO:0042601">
    <property type="term" value="C:endospore-forming forespore"/>
    <property type="evidence" value="ECO:0007669"/>
    <property type="project" value="TreeGrafter"/>
</dbReference>
<sequence length="269" mass="30840">VLPAPAGYGIGGHNNYYFSHMLNCLYDCRYCFLQGMYQSAHYLLFVNYEKFMDEIREVMLRHEGEQVYFFSGYDCDSLALESVTGFAGAFLPFFEEHPRAWLELRTKSVRTKELLARPPIDNCVVAYSLTPDEVAKAVEHKAPPVASRISAMGKVARAGWKVGLRLDPLIYRDDFQAVYGRLIEDIFREVEPSAIHSVSFGPMRFPQSMYDGIVKLYPKERLFAGSLEKRKSMVSYSSEVEDAMMTFCRETLRRYVPDSVFFACLPEVT</sequence>
<organism evidence="1">
    <name type="scientific">marine metagenome</name>
    <dbReference type="NCBI Taxonomy" id="408172"/>
    <lineage>
        <taxon>unclassified sequences</taxon>
        <taxon>metagenomes</taxon>
        <taxon>ecological metagenomes</taxon>
    </lineage>
</organism>
<dbReference type="AlphaFoldDB" id="A0A382SRR7"/>
<accession>A0A382SRR7</accession>